<organism evidence="2 3">
    <name type="scientific">Cellulosimicrobium cellulans</name>
    <name type="common">Arthrobacter luteus</name>
    <dbReference type="NCBI Taxonomy" id="1710"/>
    <lineage>
        <taxon>Bacteria</taxon>
        <taxon>Bacillati</taxon>
        <taxon>Actinomycetota</taxon>
        <taxon>Actinomycetes</taxon>
        <taxon>Micrococcales</taxon>
        <taxon>Promicromonosporaceae</taxon>
        <taxon>Cellulosimicrobium</taxon>
    </lineage>
</organism>
<name>A0A4Y4DX77_CELCE</name>
<evidence type="ECO:0000313" key="3">
    <source>
        <dbReference type="Proteomes" id="UP000316659"/>
    </source>
</evidence>
<evidence type="ECO:0000313" key="2">
    <source>
        <dbReference type="EMBL" id="GED08030.1"/>
    </source>
</evidence>
<accession>A0A4Y4DX77</accession>
<dbReference type="EMBL" id="BJNZ01000001">
    <property type="protein sequence ID" value="GED08030.1"/>
    <property type="molecule type" value="Genomic_DNA"/>
</dbReference>
<evidence type="ECO:0000256" key="1">
    <source>
        <dbReference type="SAM" id="MobiDB-lite"/>
    </source>
</evidence>
<reference evidence="2 3" key="1">
    <citation type="submission" date="2019-06" db="EMBL/GenBank/DDBJ databases">
        <title>Whole genome shotgun sequence of Cellulosimicrobium cellulans NBRC 15516.</title>
        <authorList>
            <person name="Hosoyama A."/>
            <person name="Uohara A."/>
            <person name="Ohji S."/>
            <person name="Ichikawa N."/>
        </authorList>
    </citation>
    <scope>NUCLEOTIDE SEQUENCE [LARGE SCALE GENOMIC DNA]</scope>
    <source>
        <strain evidence="2 3">NBRC 15516</strain>
    </source>
</reference>
<protein>
    <submittedName>
        <fullName evidence="2">Uncharacterized protein</fullName>
    </submittedName>
</protein>
<dbReference type="Proteomes" id="UP000316659">
    <property type="component" value="Unassembled WGS sequence"/>
</dbReference>
<sequence>MQVHPPAEGAYRAQLNAELGRLEARIARLEHGFLASAVPVTSSGPVSATRVRPAGGSPGSGHRADGPDDGEKDR</sequence>
<comment type="caution">
    <text evidence="2">The sequence shown here is derived from an EMBL/GenBank/DDBJ whole genome shotgun (WGS) entry which is preliminary data.</text>
</comment>
<dbReference type="AlphaFoldDB" id="A0A4Y4DX77"/>
<feature type="region of interest" description="Disordered" evidence="1">
    <location>
        <begin position="38"/>
        <end position="74"/>
    </location>
</feature>
<feature type="compositionally biased region" description="Basic and acidic residues" evidence="1">
    <location>
        <begin position="62"/>
        <end position="74"/>
    </location>
</feature>
<proteinExistence type="predicted"/>
<gene>
    <name evidence="2" type="ORF">CCE02nite_00290</name>
</gene>